<dbReference type="GO" id="GO:0052621">
    <property type="term" value="F:diguanylate cyclase activity"/>
    <property type="evidence" value="ECO:0007669"/>
    <property type="project" value="TreeGrafter"/>
</dbReference>
<dbReference type="Proteomes" id="UP000484842">
    <property type="component" value="Unassembled WGS sequence"/>
</dbReference>
<dbReference type="InterPro" id="IPR000160">
    <property type="entry name" value="GGDEF_dom"/>
</dbReference>
<feature type="domain" description="GGDEF" evidence="2">
    <location>
        <begin position="369"/>
        <end position="493"/>
    </location>
</feature>
<accession>A0A7X1NT32</accession>
<proteinExistence type="predicted"/>
<dbReference type="PANTHER" id="PTHR45138:SF9">
    <property type="entry name" value="DIGUANYLATE CYCLASE DGCM-RELATED"/>
    <property type="match status" value="1"/>
</dbReference>
<dbReference type="InterPro" id="IPR029787">
    <property type="entry name" value="Nucleotide_cyclase"/>
</dbReference>
<keyword evidence="1" id="KW-1133">Transmembrane helix</keyword>
<dbReference type="CDD" id="cd01949">
    <property type="entry name" value="GGDEF"/>
    <property type="match status" value="1"/>
</dbReference>
<dbReference type="PANTHER" id="PTHR45138">
    <property type="entry name" value="REGULATORY COMPONENTS OF SENSORY TRANSDUCTION SYSTEM"/>
    <property type="match status" value="1"/>
</dbReference>
<organism evidence="3 4">
    <name type="scientific">Deinococcus terrestris</name>
    <dbReference type="NCBI Taxonomy" id="2651870"/>
    <lineage>
        <taxon>Bacteria</taxon>
        <taxon>Thermotogati</taxon>
        <taxon>Deinococcota</taxon>
        <taxon>Deinococci</taxon>
        <taxon>Deinococcales</taxon>
        <taxon>Deinococcaceae</taxon>
        <taxon>Deinococcus</taxon>
    </lineage>
</organism>
<dbReference type="SMART" id="SM00267">
    <property type="entry name" value="GGDEF"/>
    <property type="match status" value="1"/>
</dbReference>
<dbReference type="AlphaFoldDB" id="A0A7X1NT32"/>
<dbReference type="InterPro" id="IPR050469">
    <property type="entry name" value="Diguanylate_Cyclase"/>
</dbReference>
<evidence type="ECO:0000313" key="3">
    <source>
        <dbReference type="EMBL" id="MPY65252.1"/>
    </source>
</evidence>
<dbReference type="Pfam" id="PF00990">
    <property type="entry name" value="GGDEF"/>
    <property type="match status" value="1"/>
</dbReference>
<protein>
    <submittedName>
        <fullName evidence="3">CHASE2 domain-containing protein</fullName>
    </submittedName>
</protein>
<dbReference type="InterPro" id="IPR007890">
    <property type="entry name" value="CHASE2"/>
</dbReference>
<gene>
    <name evidence="3" type="ORF">F8S09_00895</name>
</gene>
<keyword evidence="1" id="KW-0472">Membrane</keyword>
<sequence>MRSSPERRRGGGERPLSRLTVPAAALLGLGAGLLFPQNGRLWDSLNRALPAPPDGRVVVVGVDDTSLRDYGPPTVWPPELYAQALNTLDQAGVQTVGLDPRLSALARTPDLAWVFARPNVVLSSTPGEPLGALEGQRLPTGVVTLDPDPSGVVRRFRTALPDPSGDLLPSFSRQLAVSAGQTVPLDPQPRLLRQFRRDASRLAAIPFRDVVNGNVRFGDLQGRVVILGVTAASEPGSTLLDPAGQPTPLPVLQAQAVSTLLAPPPTLLPGWLVALLAVTAAALAAWLGGLWGFGIALGTLALAAPLWLVNVWFPGVTVSVAAILGMALVALERWWTLRTLGTRDPLTGMGNRLAFTRAVEHRWPGRAGRPLGLLLVDLSGFRAVNEKYGRGAGDEVLRDLAARLQAQKRRGDLVFRWGPDEFAVLLDNVGPAEIGSLSDSLMASLDGLSYRDLPLRASVGAATTSPDTSTPADLLEAASRSRYRMKYGQAQRE</sequence>
<evidence type="ECO:0000313" key="4">
    <source>
        <dbReference type="Proteomes" id="UP000484842"/>
    </source>
</evidence>
<comment type="caution">
    <text evidence="3">The sequence shown here is derived from an EMBL/GenBank/DDBJ whole genome shotgun (WGS) entry which is preliminary data.</text>
</comment>
<dbReference type="GO" id="GO:1902201">
    <property type="term" value="P:negative regulation of bacterial-type flagellum-dependent cell motility"/>
    <property type="evidence" value="ECO:0007669"/>
    <property type="project" value="TreeGrafter"/>
</dbReference>
<name>A0A7X1NT32_9DEIO</name>
<feature type="transmembrane region" description="Helical" evidence="1">
    <location>
        <begin position="271"/>
        <end position="291"/>
    </location>
</feature>
<dbReference type="NCBIfam" id="TIGR00254">
    <property type="entry name" value="GGDEF"/>
    <property type="match status" value="1"/>
</dbReference>
<evidence type="ECO:0000256" key="1">
    <source>
        <dbReference type="SAM" id="Phobius"/>
    </source>
</evidence>
<dbReference type="Pfam" id="PF05226">
    <property type="entry name" value="CHASE2"/>
    <property type="match status" value="1"/>
</dbReference>
<keyword evidence="1" id="KW-0812">Transmembrane</keyword>
<dbReference type="GO" id="GO:0043709">
    <property type="term" value="P:cell adhesion involved in single-species biofilm formation"/>
    <property type="evidence" value="ECO:0007669"/>
    <property type="project" value="TreeGrafter"/>
</dbReference>
<dbReference type="RefSeq" id="WP_152868151.1">
    <property type="nucleotide sequence ID" value="NZ_WBSL01000001.1"/>
</dbReference>
<dbReference type="Gene3D" id="3.30.70.270">
    <property type="match status" value="1"/>
</dbReference>
<reference evidence="3 4" key="1">
    <citation type="submission" date="2019-10" db="EMBL/GenBank/DDBJ databases">
        <title>Deinococcus sp. isolated from soil.</title>
        <authorList>
            <person name="Li Y."/>
            <person name="Wang J."/>
        </authorList>
    </citation>
    <scope>NUCLEOTIDE SEQUENCE [LARGE SCALE GENOMIC DNA]</scope>
    <source>
        <strain evidence="3 4">SDU3-2</strain>
    </source>
</reference>
<dbReference type="SMART" id="SM01080">
    <property type="entry name" value="CHASE2"/>
    <property type="match status" value="1"/>
</dbReference>
<dbReference type="GO" id="GO:0005886">
    <property type="term" value="C:plasma membrane"/>
    <property type="evidence" value="ECO:0007669"/>
    <property type="project" value="TreeGrafter"/>
</dbReference>
<dbReference type="PROSITE" id="PS50887">
    <property type="entry name" value="GGDEF"/>
    <property type="match status" value="1"/>
</dbReference>
<dbReference type="InterPro" id="IPR043128">
    <property type="entry name" value="Rev_trsase/Diguanyl_cyclase"/>
</dbReference>
<feature type="transmembrane region" description="Helical" evidence="1">
    <location>
        <begin position="311"/>
        <end position="331"/>
    </location>
</feature>
<keyword evidence="4" id="KW-1185">Reference proteome</keyword>
<dbReference type="SUPFAM" id="SSF55073">
    <property type="entry name" value="Nucleotide cyclase"/>
    <property type="match status" value="1"/>
</dbReference>
<dbReference type="EMBL" id="WBSL01000001">
    <property type="protein sequence ID" value="MPY65252.1"/>
    <property type="molecule type" value="Genomic_DNA"/>
</dbReference>
<evidence type="ECO:0000259" key="2">
    <source>
        <dbReference type="PROSITE" id="PS50887"/>
    </source>
</evidence>